<dbReference type="Pfam" id="PF13280">
    <property type="entry name" value="WYL"/>
    <property type="match status" value="1"/>
</dbReference>
<feature type="domain" description="WCX" evidence="3">
    <location>
        <begin position="249"/>
        <end position="330"/>
    </location>
</feature>
<dbReference type="InterPro" id="IPR013196">
    <property type="entry name" value="HTH_11"/>
</dbReference>
<dbReference type="Pfam" id="PF25583">
    <property type="entry name" value="WCX"/>
    <property type="match status" value="1"/>
</dbReference>
<protein>
    <submittedName>
        <fullName evidence="4">Helix-turn-helix transcriptional regulator</fullName>
    </submittedName>
</protein>
<keyword evidence="5" id="KW-1185">Reference proteome</keyword>
<feature type="domain" description="Helix-turn-helix type 11" evidence="1">
    <location>
        <begin position="5"/>
        <end position="57"/>
    </location>
</feature>
<feature type="domain" description="WYL" evidence="2">
    <location>
        <begin position="140"/>
        <end position="218"/>
    </location>
</feature>
<dbReference type="InterPro" id="IPR036388">
    <property type="entry name" value="WH-like_DNA-bd_sf"/>
</dbReference>
<organism evidence="4 5">
    <name type="scientific">Kiloniella antarctica</name>
    <dbReference type="NCBI Taxonomy" id="1550907"/>
    <lineage>
        <taxon>Bacteria</taxon>
        <taxon>Pseudomonadati</taxon>
        <taxon>Pseudomonadota</taxon>
        <taxon>Alphaproteobacteria</taxon>
        <taxon>Rhodospirillales</taxon>
        <taxon>Kiloniellaceae</taxon>
        <taxon>Kiloniella</taxon>
    </lineage>
</organism>
<dbReference type="InterPro" id="IPR057727">
    <property type="entry name" value="WCX_dom"/>
</dbReference>
<dbReference type="PANTHER" id="PTHR34580">
    <property type="match status" value="1"/>
</dbReference>
<evidence type="ECO:0000259" key="1">
    <source>
        <dbReference type="Pfam" id="PF08279"/>
    </source>
</evidence>
<sequence length="335" mass="37906">MRASRLLSILMRLQKGQVTAEQLSATLEVSVRTIYRDMDHLSFAGVPVYADRGRAGGFQLLDGWTMPPTGLTGIETEALLLSGLPDQVRQLGLHAAMLSGQDKIMETLPESQREFIGKISNRVHVDPVSWFGKEEPADKLHDIADAVWNCRRLSCHYESWRGVVERTINPLGLVVKGGTWYLAGEVTRDERREVGKDVTKEIKEGQRIYRVTKFQEIKVLKETFSRPKIFDLAEFWRQSVKRYEANIYRTTAKLKLSAEGLRQIHKLGDPVAKAAELSKSGSDAEGYFNVTIPIETLDQACSDLLRLGSSCQILEPRELVERVKLALRNMCDLYR</sequence>
<dbReference type="PANTHER" id="PTHR34580:SF1">
    <property type="entry name" value="PROTEIN PAFC"/>
    <property type="match status" value="1"/>
</dbReference>
<dbReference type="Pfam" id="PF08279">
    <property type="entry name" value="HTH_11"/>
    <property type="match status" value="1"/>
</dbReference>
<name>A0ABW5BJV8_9PROT</name>
<evidence type="ECO:0000259" key="3">
    <source>
        <dbReference type="Pfam" id="PF25583"/>
    </source>
</evidence>
<evidence type="ECO:0000313" key="5">
    <source>
        <dbReference type="Proteomes" id="UP001597294"/>
    </source>
</evidence>
<dbReference type="EMBL" id="JBHUII010000004">
    <property type="protein sequence ID" value="MFD2205751.1"/>
    <property type="molecule type" value="Genomic_DNA"/>
</dbReference>
<evidence type="ECO:0000313" key="4">
    <source>
        <dbReference type="EMBL" id="MFD2205751.1"/>
    </source>
</evidence>
<dbReference type="InterPro" id="IPR051534">
    <property type="entry name" value="CBASS_pafABC_assoc_protein"/>
</dbReference>
<evidence type="ECO:0000259" key="2">
    <source>
        <dbReference type="Pfam" id="PF13280"/>
    </source>
</evidence>
<dbReference type="Gene3D" id="1.10.10.10">
    <property type="entry name" value="Winged helix-like DNA-binding domain superfamily/Winged helix DNA-binding domain"/>
    <property type="match status" value="1"/>
</dbReference>
<dbReference type="InterPro" id="IPR026881">
    <property type="entry name" value="WYL_dom"/>
</dbReference>
<reference evidence="5" key="1">
    <citation type="journal article" date="2019" name="Int. J. Syst. Evol. Microbiol.">
        <title>The Global Catalogue of Microorganisms (GCM) 10K type strain sequencing project: providing services to taxonomists for standard genome sequencing and annotation.</title>
        <authorList>
            <consortium name="The Broad Institute Genomics Platform"/>
            <consortium name="The Broad Institute Genome Sequencing Center for Infectious Disease"/>
            <person name="Wu L."/>
            <person name="Ma J."/>
        </authorList>
    </citation>
    <scope>NUCLEOTIDE SEQUENCE [LARGE SCALE GENOMIC DNA]</scope>
    <source>
        <strain evidence="5">CGMCC 4.7192</strain>
    </source>
</reference>
<dbReference type="PROSITE" id="PS52050">
    <property type="entry name" value="WYL"/>
    <property type="match status" value="1"/>
</dbReference>
<dbReference type="InterPro" id="IPR036390">
    <property type="entry name" value="WH_DNA-bd_sf"/>
</dbReference>
<dbReference type="Proteomes" id="UP001597294">
    <property type="component" value="Unassembled WGS sequence"/>
</dbReference>
<proteinExistence type="predicted"/>
<comment type="caution">
    <text evidence="4">The sequence shown here is derived from an EMBL/GenBank/DDBJ whole genome shotgun (WGS) entry which is preliminary data.</text>
</comment>
<accession>A0ABW5BJV8</accession>
<dbReference type="SUPFAM" id="SSF46785">
    <property type="entry name" value="Winged helix' DNA-binding domain"/>
    <property type="match status" value="1"/>
</dbReference>
<dbReference type="RefSeq" id="WP_380250665.1">
    <property type="nucleotide sequence ID" value="NZ_JBHUII010000004.1"/>
</dbReference>
<gene>
    <name evidence="4" type="ORF">ACFSKO_09020</name>
</gene>